<dbReference type="SUPFAM" id="SSF48256">
    <property type="entry name" value="Citrate synthase"/>
    <property type="match status" value="1"/>
</dbReference>
<comment type="caution">
    <text evidence="5">The sequence shown here is derived from an EMBL/GenBank/DDBJ whole genome shotgun (WGS) entry which is preliminary data.</text>
</comment>
<accession>A0AAE3AMG8</accession>
<dbReference type="InterPro" id="IPR036969">
    <property type="entry name" value="Citrate_synthase_sf"/>
</dbReference>
<dbReference type="PRINTS" id="PR00143">
    <property type="entry name" value="CITRTSNTHASE"/>
</dbReference>
<dbReference type="Pfam" id="PF00285">
    <property type="entry name" value="Citrate_synt"/>
    <property type="match status" value="1"/>
</dbReference>
<dbReference type="Proteomes" id="UP001199424">
    <property type="component" value="Unassembled WGS sequence"/>
</dbReference>
<dbReference type="PANTHER" id="PTHR11739">
    <property type="entry name" value="CITRATE SYNTHASE"/>
    <property type="match status" value="1"/>
</dbReference>
<proteinExistence type="inferred from homology"/>
<dbReference type="GO" id="GO:0005829">
    <property type="term" value="C:cytosol"/>
    <property type="evidence" value="ECO:0007669"/>
    <property type="project" value="TreeGrafter"/>
</dbReference>
<evidence type="ECO:0000313" key="6">
    <source>
        <dbReference type="Proteomes" id="UP001199424"/>
    </source>
</evidence>
<dbReference type="PANTHER" id="PTHR11739:SF4">
    <property type="entry name" value="CITRATE SYNTHASE, PEROXISOMAL"/>
    <property type="match status" value="1"/>
</dbReference>
<comment type="pathway">
    <text evidence="1">Carbohydrate metabolism; tricarboxylic acid cycle.</text>
</comment>
<dbReference type="AlphaFoldDB" id="A0AAE3AMG8"/>
<dbReference type="EMBL" id="JAJEQC010000006">
    <property type="protein sequence ID" value="MCC2136899.1"/>
    <property type="molecule type" value="Genomic_DNA"/>
</dbReference>
<evidence type="ECO:0000313" key="5">
    <source>
        <dbReference type="EMBL" id="MCC2136899.1"/>
    </source>
</evidence>
<organism evidence="5 6">
    <name type="scientific">Hominenteromicrobium mulieris</name>
    <dbReference type="NCBI Taxonomy" id="2885357"/>
    <lineage>
        <taxon>Bacteria</taxon>
        <taxon>Bacillati</taxon>
        <taxon>Bacillota</taxon>
        <taxon>Clostridia</taxon>
        <taxon>Eubacteriales</taxon>
        <taxon>Oscillospiraceae</taxon>
        <taxon>Hominenteromicrobium</taxon>
    </lineage>
</organism>
<keyword evidence="4" id="KW-0808">Transferase</keyword>
<protein>
    <recommendedName>
        <fullName evidence="3">citrate synthase (unknown stereospecificity)</fullName>
        <ecNumber evidence="3">2.3.3.16</ecNumber>
    </recommendedName>
</protein>
<dbReference type="Gene3D" id="1.10.580.10">
    <property type="entry name" value="Citrate Synthase, domain 1"/>
    <property type="match status" value="1"/>
</dbReference>
<dbReference type="InterPro" id="IPR016143">
    <property type="entry name" value="Citrate_synth-like_sm_a-sub"/>
</dbReference>
<sequence>MARSVYSEITPEMEALANLCVKNGKIDPELYAKYDVKRGLRDINGNGVLTGLTDISEIRSSRMENGVKIPCEGQLFYRGYSIEDLVRSMPSDHSFGFEVTAYLLLFGELPNKEQLDGFIKQLSFYRTLPTNFVRDIIMKAPSGDMMNTLARSVLTMYSYDDTPDDISIPNVLRQCIQLIAIFPLLSVYGYQAYRHYHDGKSLYIHQPKPELTTAENILRILRSDKQFTPLEAKVLDIALMLHAEHGGGNNSTFTTHVVSSSGTDTYSAIAAALGSLKGPKHGGANIKVVRMFRDMKEQVKDWTNENEICDYLTRLLDKKAFDNAGLIYGMGHAVYSVSDPRARIMERFAEGLSKEKGREDEYGLYMRVARLAPQVIAEKRRIYKGVSANVDFYSGFIYSMLDLPMELYTPIFACARIAGWSAHRIEELINAGKIIRPAYKAIHPERAFPGMEGET</sequence>
<dbReference type="Gene3D" id="1.10.230.10">
    <property type="entry name" value="Cytochrome P450-Terp, domain 2"/>
    <property type="match status" value="1"/>
</dbReference>
<name>A0AAE3AMG8_9FIRM</name>
<evidence type="ECO:0000256" key="4">
    <source>
        <dbReference type="ARBA" id="ARBA00022679"/>
    </source>
</evidence>
<evidence type="ECO:0000256" key="2">
    <source>
        <dbReference type="ARBA" id="ARBA00010566"/>
    </source>
</evidence>
<comment type="similarity">
    <text evidence="2">Belongs to the citrate synthase family.</text>
</comment>
<evidence type="ECO:0000256" key="3">
    <source>
        <dbReference type="ARBA" id="ARBA00012972"/>
    </source>
</evidence>
<evidence type="ECO:0000256" key="1">
    <source>
        <dbReference type="ARBA" id="ARBA00005163"/>
    </source>
</evidence>
<gene>
    <name evidence="5" type="ORF">LKD31_07695</name>
</gene>
<dbReference type="RefSeq" id="WP_308449255.1">
    <property type="nucleotide sequence ID" value="NZ_JAJEQC010000006.1"/>
</dbReference>
<reference evidence="5" key="1">
    <citation type="submission" date="2021-10" db="EMBL/GenBank/DDBJ databases">
        <title>Anaerobic single-cell dispensing facilitates the cultivation of human gut bacteria.</title>
        <authorList>
            <person name="Afrizal A."/>
        </authorList>
    </citation>
    <scope>NUCLEOTIDE SEQUENCE</scope>
    <source>
        <strain evidence="5">CLA-AA-H250</strain>
    </source>
</reference>
<dbReference type="GO" id="GO:0005975">
    <property type="term" value="P:carbohydrate metabolic process"/>
    <property type="evidence" value="ECO:0007669"/>
    <property type="project" value="TreeGrafter"/>
</dbReference>
<dbReference type="InterPro" id="IPR016142">
    <property type="entry name" value="Citrate_synth-like_lrg_a-sub"/>
</dbReference>
<dbReference type="NCBIfam" id="NF010635">
    <property type="entry name" value="PRK14032.1"/>
    <property type="match status" value="1"/>
</dbReference>
<dbReference type="GO" id="GO:0006099">
    <property type="term" value="P:tricarboxylic acid cycle"/>
    <property type="evidence" value="ECO:0007669"/>
    <property type="project" value="TreeGrafter"/>
</dbReference>
<dbReference type="GO" id="GO:0036440">
    <property type="term" value="F:citrate synthase activity"/>
    <property type="evidence" value="ECO:0007669"/>
    <property type="project" value="UniProtKB-EC"/>
</dbReference>
<keyword evidence="6" id="KW-1185">Reference proteome</keyword>
<dbReference type="EC" id="2.3.3.16" evidence="3"/>
<dbReference type="InterPro" id="IPR002020">
    <property type="entry name" value="Citrate_synthase"/>
</dbReference>
<dbReference type="CDD" id="cd06113">
    <property type="entry name" value="citrate_synt_like_1_2"/>
    <property type="match status" value="1"/>
</dbReference>